<feature type="region of interest" description="Disordered" evidence="19">
    <location>
        <begin position="1"/>
        <end position="79"/>
    </location>
</feature>
<feature type="transmembrane region" description="Helical" evidence="20">
    <location>
        <begin position="115"/>
        <end position="134"/>
    </location>
</feature>
<name>A0AAD5XBB5_9FUNG</name>
<comment type="catalytic activity">
    <reaction evidence="1">
        <text>a 1,2-diacyl-sn-glycero-3-phosphate + CTP + H(+) = a CDP-1,2-diacyl-sn-glycerol + diphosphate</text>
        <dbReference type="Rhea" id="RHEA:16229"/>
        <dbReference type="ChEBI" id="CHEBI:15378"/>
        <dbReference type="ChEBI" id="CHEBI:33019"/>
        <dbReference type="ChEBI" id="CHEBI:37563"/>
        <dbReference type="ChEBI" id="CHEBI:58332"/>
        <dbReference type="ChEBI" id="CHEBI:58608"/>
        <dbReference type="EC" id="2.7.7.41"/>
    </reaction>
</comment>
<gene>
    <name evidence="21" type="ORF">HK100_008887</name>
</gene>
<keyword evidence="9 20" id="KW-0812">Transmembrane</keyword>
<evidence type="ECO:0000256" key="13">
    <source>
        <dbReference type="ARBA" id="ARBA00023136"/>
    </source>
</evidence>
<evidence type="ECO:0000256" key="20">
    <source>
        <dbReference type="SAM" id="Phobius"/>
    </source>
</evidence>
<keyword evidence="22" id="KW-1185">Reference proteome</keyword>
<evidence type="ECO:0000256" key="11">
    <source>
        <dbReference type="ARBA" id="ARBA00022989"/>
    </source>
</evidence>
<keyword evidence="13 20" id="KW-0472">Membrane</keyword>
<dbReference type="GO" id="GO:0008654">
    <property type="term" value="P:phospholipid biosynthetic process"/>
    <property type="evidence" value="ECO:0007669"/>
    <property type="project" value="UniProtKB-KW"/>
</dbReference>
<keyword evidence="11 20" id="KW-1133">Transmembrane helix</keyword>
<dbReference type="AlphaFoldDB" id="A0AAD5XBB5"/>
<keyword evidence="12" id="KW-0443">Lipid metabolism</keyword>
<comment type="subcellular location">
    <subcellularLocation>
        <location evidence="2">Membrane</location>
        <topology evidence="2">Multi-pass membrane protein</topology>
    </subcellularLocation>
</comment>
<keyword evidence="8" id="KW-0808">Transferase</keyword>
<evidence type="ECO:0000313" key="21">
    <source>
        <dbReference type="EMBL" id="KAJ3085920.1"/>
    </source>
</evidence>
<evidence type="ECO:0000256" key="17">
    <source>
        <dbReference type="ARBA" id="ARBA00032396"/>
    </source>
</evidence>
<evidence type="ECO:0000256" key="6">
    <source>
        <dbReference type="ARBA" id="ARBA00012487"/>
    </source>
</evidence>
<evidence type="ECO:0000256" key="14">
    <source>
        <dbReference type="ARBA" id="ARBA00023209"/>
    </source>
</evidence>
<evidence type="ECO:0000256" key="4">
    <source>
        <dbReference type="ARBA" id="ARBA00005189"/>
    </source>
</evidence>
<evidence type="ECO:0000256" key="7">
    <source>
        <dbReference type="ARBA" id="ARBA00022516"/>
    </source>
</evidence>
<evidence type="ECO:0000256" key="3">
    <source>
        <dbReference type="ARBA" id="ARBA00005119"/>
    </source>
</evidence>
<comment type="pathway">
    <text evidence="4">Lipid metabolism.</text>
</comment>
<evidence type="ECO:0000256" key="1">
    <source>
        <dbReference type="ARBA" id="ARBA00001698"/>
    </source>
</evidence>
<evidence type="ECO:0000256" key="15">
    <source>
        <dbReference type="ARBA" id="ARBA00023264"/>
    </source>
</evidence>
<protein>
    <recommendedName>
        <fullName evidence="6">phosphatidate cytidylyltransferase</fullName>
        <ecNumber evidence="6">2.7.7.41</ecNumber>
    </recommendedName>
    <alternativeName>
        <fullName evidence="16">CDP-diacylglycerol synthase</fullName>
    </alternativeName>
    <alternativeName>
        <fullName evidence="17">CDP-diglyceride pyrophosphorylase</fullName>
    </alternativeName>
    <alternativeName>
        <fullName evidence="18">CDP-diglyceride synthase</fullName>
    </alternativeName>
</protein>
<feature type="compositionally biased region" description="Low complexity" evidence="19">
    <location>
        <begin position="7"/>
        <end position="35"/>
    </location>
</feature>
<evidence type="ECO:0000256" key="2">
    <source>
        <dbReference type="ARBA" id="ARBA00004141"/>
    </source>
</evidence>
<sequence>MAIVQQRRSGASKNSKRASSSGSESASGSAYSLSLREPKREGDELGVTVHSDQKTQIHTQSRNRKQSSNNSNSYNNHQTEVKTILRRDTDFDAEADRQRKLNEARDILAQRWRNWHVRAVWSVVMIAAFCVILLMGHFWVVVLVTVIHTLVFREVIAIAYVPSKQRIPWFRTMT</sequence>
<keyword evidence="14" id="KW-0594">Phospholipid biosynthesis</keyword>
<dbReference type="Proteomes" id="UP001211907">
    <property type="component" value="Unassembled WGS sequence"/>
</dbReference>
<keyword evidence="15" id="KW-1208">Phospholipid metabolism</keyword>
<accession>A0AAD5XBB5</accession>
<dbReference type="PANTHER" id="PTHR13773:SF8">
    <property type="entry name" value="PHOSPHATIDATE CYTIDYLYLTRANSFERASE, PHOTORECEPTOR-SPECIFIC"/>
    <property type="match status" value="1"/>
</dbReference>
<reference evidence="21" key="1">
    <citation type="submission" date="2020-05" db="EMBL/GenBank/DDBJ databases">
        <title>Phylogenomic resolution of chytrid fungi.</title>
        <authorList>
            <person name="Stajich J.E."/>
            <person name="Amses K."/>
            <person name="Simmons R."/>
            <person name="Seto K."/>
            <person name="Myers J."/>
            <person name="Bonds A."/>
            <person name="Quandt C.A."/>
            <person name="Barry K."/>
            <person name="Liu P."/>
            <person name="Grigoriev I."/>
            <person name="Longcore J.E."/>
            <person name="James T.Y."/>
        </authorList>
    </citation>
    <scope>NUCLEOTIDE SEQUENCE</scope>
    <source>
        <strain evidence="21">JEL0513</strain>
    </source>
</reference>
<comment type="similarity">
    <text evidence="5">Belongs to the CDS family.</text>
</comment>
<keyword evidence="7" id="KW-0444">Lipid biosynthesis</keyword>
<dbReference type="InterPro" id="IPR016720">
    <property type="entry name" value="PC_Trfase_euk"/>
</dbReference>
<feature type="compositionally biased region" description="Low complexity" evidence="19">
    <location>
        <begin position="66"/>
        <end position="76"/>
    </location>
</feature>
<evidence type="ECO:0000256" key="8">
    <source>
        <dbReference type="ARBA" id="ARBA00022679"/>
    </source>
</evidence>
<dbReference type="GO" id="GO:0005789">
    <property type="term" value="C:endoplasmic reticulum membrane"/>
    <property type="evidence" value="ECO:0007669"/>
    <property type="project" value="TreeGrafter"/>
</dbReference>
<evidence type="ECO:0000256" key="9">
    <source>
        <dbReference type="ARBA" id="ARBA00022692"/>
    </source>
</evidence>
<feature type="non-terminal residue" evidence="21">
    <location>
        <position position="174"/>
    </location>
</feature>
<proteinExistence type="inferred from homology"/>
<evidence type="ECO:0000256" key="5">
    <source>
        <dbReference type="ARBA" id="ARBA00010185"/>
    </source>
</evidence>
<comment type="pathway">
    <text evidence="3">Phospholipid metabolism; CDP-diacylglycerol biosynthesis; CDP-diacylglycerol from sn-glycerol 3-phosphate: step 3/3.</text>
</comment>
<evidence type="ECO:0000256" key="19">
    <source>
        <dbReference type="SAM" id="MobiDB-lite"/>
    </source>
</evidence>
<dbReference type="EC" id="2.7.7.41" evidence="6"/>
<evidence type="ECO:0000256" key="16">
    <source>
        <dbReference type="ARBA" id="ARBA00029893"/>
    </source>
</evidence>
<dbReference type="PANTHER" id="PTHR13773">
    <property type="entry name" value="PHOSPHATIDATE CYTIDYLYLTRANSFERASE"/>
    <property type="match status" value="1"/>
</dbReference>
<evidence type="ECO:0000313" key="22">
    <source>
        <dbReference type="Proteomes" id="UP001211907"/>
    </source>
</evidence>
<keyword evidence="10" id="KW-0548">Nucleotidyltransferase</keyword>
<dbReference type="GO" id="GO:0004605">
    <property type="term" value="F:phosphatidate cytidylyltransferase activity"/>
    <property type="evidence" value="ECO:0007669"/>
    <property type="project" value="UniProtKB-EC"/>
</dbReference>
<comment type="caution">
    <text evidence="21">The sequence shown here is derived from an EMBL/GenBank/DDBJ whole genome shotgun (WGS) entry which is preliminary data.</text>
</comment>
<organism evidence="21 22">
    <name type="scientific">Physocladia obscura</name>
    <dbReference type="NCBI Taxonomy" id="109957"/>
    <lineage>
        <taxon>Eukaryota</taxon>
        <taxon>Fungi</taxon>
        <taxon>Fungi incertae sedis</taxon>
        <taxon>Chytridiomycota</taxon>
        <taxon>Chytridiomycota incertae sedis</taxon>
        <taxon>Chytridiomycetes</taxon>
        <taxon>Chytridiales</taxon>
        <taxon>Chytriomycetaceae</taxon>
        <taxon>Physocladia</taxon>
    </lineage>
</organism>
<evidence type="ECO:0000256" key="12">
    <source>
        <dbReference type="ARBA" id="ARBA00023098"/>
    </source>
</evidence>
<evidence type="ECO:0000256" key="18">
    <source>
        <dbReference type="ARBA" id="ARBA00033406"/>
    </source>
</evidence>
<evidence type="ECO:0000256" key="10">
    <source>
        <dbReference type="ARBA" id="ARBA00022695"/>
    </source>
</evidence>
<dbReference type="EMBL" id="JADGJH010004413">
    <property type="protein sequence ID" value="KAJ3085920.1"/>
    <property type="molecule type" value="Genomic_DNA"/>
</dbReference>